<accession>N8WSJ9</accession>
<keyword evidence="2" id="KW-1185">Reference proteome</keyword>
<organism evidence="1 2">
    <name type="scientific">Acinetobacter guillouiae NIPH 991</name>
    <dbReference type="NCBI Taxonomy" id="1217656"/>
    <lineage>
        <taxon>Bacteria</taxon>
        <taxon>Pseudomonadati</taxon>
        <taxon>Pseudomonadota</taxon>
        <taxon>Gammaproteobacteria</taxon>
        <taxon>Moraxellales</taxon>
        <taxon>Moraxellaceae</taxon>
        <taxon>Acinetobacter</taxon>
    </lineage>
</organism>
<reference evidence="1 2" key="1">
    <citation type="submission" date="2013-02" db="EMBL/GenBank/DDBJ databases">
        <title>The Genome Sequence of Acinetobacter guillouiae NIPH 991.</title>
        <authorList>
            <consortium name="The Broad Institute Genome Sequencing Platform"/>
            <consortium name="The Broad Institute Genome Sequencing Center for Infectious Disease"/>
            <person name="Cerqueira G."/>
            <person name="Feldgarden M."/>
            <person name="Courvalin P."/>
            <person name="Perichon B."/>
            <person name="Grillot-Courvalin C."/>
            <person name="Clermont D."/>
            <person name="Rocha E."/>
            <person name="Yoon E.-J."/>
            <person name="Nemec A."/>
            <person name="Walker B."/>
            <person name="Young S.K."/>
            <person name="Zeng Q."/>
            <person name="Gargeya S."/>
            <person name="Fitzgerald M."/>
            <person name="Haas B."/>
            <person name="Abouelleil A."/>
            <person name="Alvarado L."/>
            <person name="Arachchi H.M."/>
            <person name="Berlin A.M."/>
            <person name="Chapman S.B."/>
            <person name="Dewar J."/>
            <person name="Goldberg J."/>
            <person name="Griggs A."/>
            <person name="Gujja S."/>
            <person name="Hansen M."/>
            <person name="Howarth C."/>
            <person name="Imamovic A."/>
            <person name="Larimer J."/>
            <person name="McCowan C."/>
            <person name="Murphy C."/>
            <person name="Neiman D."/>
            <person name="Pearson M."/>
            <person name="Priest M."/>
            <person name="Roberts A."/>
            <person name="Saif S."/>
            <person name="Shea T."/>
            <person name="Sisk P."/>
            <person name="Sykes S."/>
            <person name="Wortman J."/>
            <person name="Nusbaum C."/>
            <person name="Birren B."/>
        </authorList>
    </citation>
    <scope>NUCLEOTIDE SEQUENCE [LARGE SCALE GENOMIC DNA]</scope>
    <source>
        <strain evidence="1 2">NIPH 991</strain>
    </source>
</reference>
<protein>
    <submittedName>
        <fullName evidence="1">Uncharacterized protein</fullName>
    </submittedName>
</protein>
<evidence type="ECO:0000313" key="2">
    <source>
        <dbReference type="Proteomes" id="UP000013148"/>
    </source>
</evidence>
<gene>
    <name evidence="1" type="ORF">F964_04544</name>
</gene>
<name>N8WSJ9_ACIGI</name>
<dbReference type="RefSeq" id="WP_004823681.1">
    <property type="nucleotide sequence ID" value="NZ_KB849457.1"/>
</dbReference>
<dbReference type="HOGENOM" id="CLU_1840771_0_0_6"/>
<dbReference type="AlphaFoldDB" id="N8WSJ9"/>
<dbReference type="eggNOG" id="ENOG5031STH">
    <property type="taxonomic scope" value="Bacteria"/>
</dbReference>
<sequence>MFVSFLDQIDHEIIEKEQVIQLFAKIQATDLEYSNSGYLALDMPKQGQIILLFWWVDTTHLILRYDKNIPTVQQGESWLSCNEDLNLALFDVGDDTWLPLNSIISLDDAINVISELYDQPLNLSNQIKWQNVADVMWKD</sequence>
<dbReference type="Proteomes" id="UP000013148">
    <property type="component" value="Unassembled WGS sequence"/>
</dbReference>
<proteinExistence type="predicted"/>
<evidence type="ECO:0000313" key="1">
    <source>
        <dbReference type="EMBL" id="ENV14956.1"/>
    </source>
</evidence>
<dbReference type="PATRIC" id="fig|1217656.3.peg.4477"/>
<comment type="caution">
    <text evidence="1">The sequence shown here is derived from an EMBL/GenBank/DDBJ whole genome shotgun (WGS) entry which is preliminary data.</text>
</comment>
<dbReference type="EMBL" id="APPJ01000016">
    <property type="protein sequence ID" value="ENV14956.1"/>
    <property type="molecule type" value="Genomic_DNA"/>
</dbReference>